<dbReference type="AlphaFoldDB" id="A0A1W2D0Y8"/>
<dbReference type="InterPro" id="IPR036514">
    <property type="entry name" value="SGNH_hydro_sf"/>
</dbReference>
<gene>
    <name evidence="3" type="ORF">SAMN04488101_105175</name>
</gene>
<accession>A0A1W2D0Y8</accession>
<dbReference type="RefSeq" id="WP_159452650.1">
    <property type="nucleotide sequence ID" value="NZ_FWYB01000005.1"/>
</dbReference>
<dbReference type="GO" id="GO:0005975">
    <property type="term" value="P:carbohydrate metabolic process"/>
    <property type="evidence" value="ECO:0007669"/>
    <property type="project" value="TreeGrafter"/>
</dbReference>
<organism evidence="3 4">
    <name type="scientific">Pedobacter nyackensis</name>
    <dbReference type="NCBI Taxonomy" id="475255"/>
    <lineage>
        <taxon>Bacteria</taxon>
        <taxon>Pseudomonadati</taxon>
        <taxon>Bacteroidota</taxon>
        <taxon>Sphingobacteriia</taxon>
        <taxon>Sphingobacteriales</taxon>
        <taxon>Sphingobacteriaceae</taxon>
        <taxon>Pedobacter</taxon>
    </lineage>
</organism>
<dbReference type="InterPro" id="IPR005181">
    <property type="entry name" value="SASA"/>
</dbReference>
<name>A0A1W2D0Y8_9SPHI</name>
<dbReference type="SUPFAM" id="SSF52266">
    <property type="entry name" value="SGNH hydrolase"/>
    <property type="match status" value="1"/>
</dbReference>
<evidence type="ECO:0000313" key="4">
    <source>
        <dbReference type="Proteomes" id="UP000192678"/>
    </source>
</evidence>
<sequence length="473" mass="52837">MKSIANILLLCLFFSGVKAEIKLPSLLMDNMVLQQNTAVRLWGEANVNTEVLVKTSWDHKTYKAKSNAEGSWEIKVATIAGSYTPYTISISDGQEKRLTNILLGEVWLCGGQSNMEMSTRGFTNQPLFNANDEMLDSDFPEIRLFSVRREFNTQPQEDCKGNWRLANSQSVETFSSVGFNFAKILNKTLKVPIGLIGCYWGGSRIEAWMSEDKLKQFIKVDIKSESLTPALANRAPTLLYNGMLSPVSKFTIKGCVFYQGEANVTNPAAYLKLFPEMVRNWRESFGNDFPFYYVQLAPFSYENMGWNANGTEVAIFREVQQKALALIPNAGMVGTADIGSVSTIHPPDKRTVAKRLAYYTLFKTYNLTGIGGVPPGYLSYAVDNQKIIVELDNVGYGISAYGEQIEGFEIAGADKVYHKANAEIVKGAKNKIALKSDQVKDPISVRYCYKNYSYGNIYNSYGIGLLPFRSDTY</sequence>
<dbReference type="GO" id="GO:0001681">
    <property type="term" value="F:sialate O-acetylesterase activity"/>
    <property type="evidence" value="ECO:0007669"/>
    <property type="project" value="InterPro"/>
</dbReference>
<keyword evidence="1" id="KW-0378">Hydrolase</keyword>
<dbReference type="OrthoDB" id="9816001at2"/>
<dbReference type="EMBL" id="FWYB01000005">
    <property type="protein sequence ID" value="SMC91275.1"/>
    <property type="molecule type" value="Genomic_DNA"/>
</dbReference>
<protein>
    <submittedName>
        <fullName evidence="3">Sialate O-acetylesterase</fullName>
    </submittedName>
</protein>
<feature type="domain" description="Sialate O-acetylesterase" evidence="2">
    <location>
        <begin position="105"/>
        <end position="339"/>
    </location>
</feature>
<evidence type="ECO:0000259" key="2">
    <source>
        <dbReference type="Pfam" id="PF03629"/>
    </source>
</evidence>
<dbReference type="InterPro" id="IPR039329">
    <property type="entry name" value="SIAE"/>
</dbReference>
<dbReference type="PANTHER" id="PTHR22901:SF0">
    <property type="entry name" value="SIALATE O-ACETYLESTERASE"/>
    <property type="match status" value="1"/>
</dbReference>
<dbReference type="Pfam" id="PF03629">
    <property type="entry name" value="SASA"/>
    <property type="match status" value="1"/>
</dbReference>
<keyword evidence="4" id="KW-1185">Reference proteome</keyword>
<dbReference type="Gene3D" id="3.40.50.1110">
    <property type="entry name" value="SGNH hydrolase"/>
    <property type="match status" value="1"/>
</dbReference>
<dbReference type="PANTHER" id="PTHR22901">
    <property type="entry name" value="SIALATE O-ACETYLESTERASE"/>
    <property type="match status" value="1"/>
</dbReference>
<proteinExistence type="predicted"/>
<evidence type="ECO:0000256" key="1">
    <source>
        <dbReference type="ARBA" id="ARBA00022801"/>
    </source>
</evidence>
<reference evidence="3 4" key="1">
    <citation type="submission" date="2017-04" db="EMBL/GenBank/DDBJ databases">
        <authorList>
            <person name="Afonso C.L."/>
            <person name="Miller P.J."/>
            <person name="Scott M.A."/>
            <person name="Spackman E."/>
            <person name="Goraichik I."/>
            <person name="Dimitrov K.M."/>
            <person name="Suarez D.L."/>
            <person name="Swayne D.E."/>
        </authorList>
    </citation>
    <scope>NUCLEOTIDE SEQUENCE [LARGE SCALE GENOMIC DNA]</scope>
    <source>
        <strain evidence="3 4">DSM 19625</strain>
    </source>
</reference>
<dbReference type="STRING" id="475255.SAMN04488101_105175"/>
<evidence type="ECO:0000313" key="3">
    <source>
        <dbReference type="EMBL" id="SMC91275.1"/>
    </source>
</evidence>
<dbReference type="Proteomes" id="UP000192678">
    <property type="component" value="Unassembled WGS sequence"/>
</dbReference>